<evidence type="ECO:0000256" key="1">
    <source>
        <dbReference type="SAM" id="MobiDB-lite"/>
    </source>
</evidence>
<dbReference type="EMBL" id="AJWZ01001495">
    <property type="protein sequence ID" value="EKC73611.1"/>
    <property type="molecule type" value="Genomic_DNA"/>
</dbReference>
<dbReference type="AlphaFoldDB" id="K1UQ76"/>
<feature type="compositionally biased region" description="Basic and acidic residues" evidence="1">
    <location>
        <begin position="283"/>
        <end position="313"/>
    </location>
</feature>
<gene>
    <name evidence="2" type="ORF">OBE_02299</name>
</gene>
<feature type="region of interest" description="Disordered" evidence="1">
    <location>
        <begin position="283"/>
        <end position="332"/>
    </location>
</feature>
<name>K1UQ76_9ZZZZ</name>
<evidence type="ECO:0008006" key="3">
    <source>
        <dbReference type="Google" id="ProtNLM"/>
    </source>
</evidence>
<evidence type="ECO:0000313" key="2">
    <source>
        <dbReference type="EMBL" id="EKC73611.1"/>
    </source>
</evidence>
<organism evidence="2">
    <name type="scientific">human gut metagenome</name>
    <dbReference type="NCBI Taxonomy" id="408170"/>
    <lineage>
        <taxon>unclassified sequences</taxon>
        <taxon>metagenomes</taxon>
        <taxon>organismal metagenomes</taxon>
    </lineage>
</organism>
<comment type="caution">
    <text evidence="2">The sequence shown here is derived from an EMBL/GenBank/DDBJ whole genome shotgun (WGS) entry which is preliminary data.</text>
</comment>
<reference evidence="2" key="1">
    <citation type="journal article" date="2013" name="Environ. Microbiol.">
        <title>Microbiota from the distal guts of lean and obese adolescents exhibit partial functional redundancy besides clear differences in community structure.</title>
        <authorList>
            <person name="Ferrer M."/>
            <person name="Ruiz A."/>
            <person name="Lanza F."/>
            <person name="Haange S.B."/>
            <person name="Oberbach A."/>
            <person name="Till H."/>
            <person name="Bargiela R."/>
            <person name="Campoy C."/>
            <person name="Segura M.T."/>
            <person name="Richter M."/>
            <person name="von Bergen M."/>
            <person name="Seifert J."/>
            <person name="Suarez A."/>
        </authorList>
    </citation>
    <scope>NUCLEOTIDE SEQUENCE</scope>
</reference>
<protein>
    <recommendedName>
        <fullName evidence="3">MobA/MobL family protein</fullName>
    </recommendedName>
</protein>
<sequence>MSRVKHRRTKKEILDEQGNLRAGCSIIPKGEVYESHIFTKKDEWFKNDAFTREVKEMFTEIINSHVKEESEKLSVFQQGGVYLATKKIGKNNPKEAEIRADNAARQEWNRTVDVALVEGVPEEDILTVKREKITDKTLQSIRTHGWLPDMFQQIIRGAKDFLQEMIFKFKLPPKPVPKIDLQEWNDMRKLMEKLQKQSQAMKSTQQELSLLKKQLSETTGFFKGKVRKSLEGKIEQAEKQEKRIHTDMEQMVTQAGYPDVQSFAKTYQKSEKLVREYNEELRAWENQTEQKKEPSSEPPKKASIREKLHRYQQESRQQPKRSVKKKSMDRER</sequence>
<accession>K1UQ76</accession>
<proteinExistence type="predicted"/>